<evidence type="ECO:0000313" key="1">
    <source>
        <dbReference type="EMBL" id="CUQ80289.1"/>
    </source>
</evidence>
<proteinExistence type="predicted"/>
<protein>
    <submittedName>
        <fullName evidence="1">Uncharacterized protein</fullName>
    </submittedName>
</protein>
<dbReference type="RefSeq" id="WP_141717205.1">
    <property type="nucleotide sequence ID" value="NZ_CABIXW010000001.1"/>
</dbReference>
<accession>A0A174Z5W6</accession>
<dbReference type="Proteomes" id="UP000095780">
    <property type="component" value="Unassembled WGS sequence"/>
</dbReference>
<sequence length="61" mass="6882">MKESKPAIWNPDKAIEGVFCPTCGNWIDDYTGQPENCPKCGQKLSGWIDGRKHPPELHKTK</sequence>
<organism evidence="1 2">
    <name type="scientific">Lachnospira eligens</name>
    <dbReference type="NCBI Taxonomy" id="39485"/>
    <lineage>
        <taxon>Bacteria</taxon>
        <taxon>Bacillati</taxon>
        <taxon>Bacillota</taxon>
        <taxon>Clostridia</taxon>
        <taxon>Lachnospirales</taxon>
        <taxon>Lachnospiraceae</taxon>
        <taxon>Lachnospira</taxon>
    </lineage>
</organism>
<gene>
    <name evidence="1" type="ORF">ERS852492_00433</name>
</gene>
<dbReference type="AlphaFoldDB" id="A0A174Z5W6"/>
<dbReference type="EMBL" id="CZBV01000001">
    <property type="protein sequence ID" value="CUQ80289.1"/>
    <property type="molecule type" value="Genomic_DNA"/>
</dbReference>
<evidence type="ECO:0000313" key="2">
    <source>
        <dbReference type="Proteomes" id="UP000095780"/>
    </source>
</evidence>
<name>A0A174Z5W6_9FIRM</name>
<reference evidence="1 2" key="1">
    <citation type="submission" date="2015-09" db="EMBL/GenBank/DDBJ databases">
        <authorList>
            <consortium name="Pathogen Informatics"/>
        </authorList>
    </citation>
    <scope>NUCLEOTIDE SEQUENCE [LARGE SCALE GENOMIC DNA]</scope>
    <source>
        <strain evidence="1 2">2789STDY5834878</strain>
    </source>
</reference>